<reference evidence="2 3" key="1">
    <citation type="submission" date="2023-08" db="EMBL/GenBank/DDBJ databases">
        <authorList>
            <person name="Folkvardsen B D."/>
            <person name="Norman A."/>
        </authorList>
    </citation>
    <scope>NUCLEOTIDE SEQUENCE [LARGE SCALE GENOMIC DNA]</scope>
    <source>
        <strain evidence="2 3">Mu0050</strain>
    </source>
</reference>
<dbReference type="InterPro" id="IPR000253">
    <property type="entry name" value="FHA_dom"/>
</dbReference>
<keyword evidence="3" id="KW-1185">Reference proteome</keyword>
<name>A0ABN9NXB8_9MYCO</name>
<accession>A0ABN9NXB8</accession>
<sequence>MDPDERDSIATQFGVPAEQVVRDHLISHLLAFLSRNFGDRIHFIGGTALARTHLPDGRLSEDIDLIAIGRRKDVARDLDAALPRAVARTHGRLAVEPALGTTADTLPVLVRTEDGRSVRLQLLSAHDRVVWPTEPRDLHQRYNDAPAARLLVPTLPAFAASKTATWADRLAPRDLWDLWALARLGAIDANATSLFRRFGPTNRGPAPHIFQRAPSDSEWRAQLAGQTRLTVSATEALAIVRDAWREAVDADESNGKERRR</sequence>
<dbReference type="InterPro" id="IPR014942">
    <property type="entry name" value="AbiEii"/>
</dbReference>
<organism evidence="2 3">
    <name type="scientific">[Mycobacterium] wendilense</name>
    <dbReference type="NCBI Taxonomy" id="3064284"/>
    <lineage>
        <taxon>Bacteria</taxon>
        <taxon>Bacillati</taxon>
        <taxon>Actinomycetota</taxon>
        <taxon>Actinomycetes</taxon>
        <taxon>Mycobacteriales</taxon>
        <taxon>Mycobacteriaceae</taxon>
        <taxon>Mycolicibacter</taxon>
    </lineage>
</organism>
<dbReference type="Proteomes" id="UP001190466">
    <property type="component" value="Chromosome"/>
</dbReference>
<dbReference type="EMBL" id="OY726395">
    <property type="protein sequence ID" value="CAJ1581841.1"/>
    <property type="molecule type" value="Genomic_DNA"/>
</dbReference>
<gene>
    <name evidence="2" type="ORF">MU0050_001756</name>
</gene>
<evidence type="ECO:0000313" key="2">
    <source>
        <dbReference type="EMBL" id="CAJ1581841.1"/>
    </source>
</evidence>
<evidence type="ECO:0000313" key="3">
    <source>
        <dbReference type="Proteomes" id="UP001190466"/>
    </source>
</evidence>
<protein>
    <submittedName>
        <fullName evidence="2">Nucleotidyl transferase AbiEii/AbiGii toxin family protein</fullName>
    </submittedName>
</protein>
<keyword evidence="2" id="KW-0808">Transferase</keyword>
<dbReference type="GO" id="GO:0016740">
    <property type="term" value="F:transferase activity"/>
    <property type="evidence" value="ECO:0007669"/>
    <property type="project" value="UniProtKB-KW"/>
</dbReference>
<proteinExistence type="predicted"/>
<dbReference type="PROSITE" id="PS50006">
    <property type="entry name" value="FHA_DOMAIN"/>
    <property type="match status" value="1"/>
</dbReference>
<evidence type="ECO:0000259" key="1">
    <source>
        <dbReference type="PROSITE" id="PS50006"/>
    </source>
</evidence>
<feature type="domain" description="FHA" evidence="1">
    <location>
        <begin position="66"/>
        <end position="123"/>
    </location>
</feature>
<dbReference type="Pfam" id="PF08843">
    <property type="entry name" value="AbiEii"/>
    <property type="match status" value="1"/>
</dbReference>